<dbReference type="AlphaFoldDB" id="A0AAQ3L0J4"/>
<feature type="binding site" evidence="5">
    <location>
        <position position="258"/>
    </location>
    <ligand>
        <name>Zn(2+)</name>
        <dbReference type="ChEBI" id="CHEBI:29105"/>
    </ligand>
</feature>
<accession>A0AAQ3L0J4</accession>
<keyword evidence="3 6" id="KW-1133">Transmembrane helix</keyword>
<proteinExistence type="predicted"/>
<dbReference type="GO" id="GO:0046872">
    <property type="term" value="F:metal ion binding"/>
    <property type="evidence" value="ECO:0007669"/>
    <property type="project" value="UniProtKB-KW"/>
</dbReference>
<keyword evidence="4 6" id="KW-0472">Membrane</keyword>
<dbReference type="GO" id="GO:0009744">
    <property type="term" value="P:response to sucrose"/>
    <property type="evidence" value="ECO:0007669"/>
    <property type="project" value="UniProtKB-ARBA"/>
</dbReference>
<keyword evidence="5" id="KW-0862">Zinc</keyword>
<sequence>MHFRLLGARLHPQSWKLSPSRGNGRQTSFYPPMASLLLIIADLFVAVCFSARNMALDDPANLEKPCFVDASAKSEGERCKLVEFDALPDYLKDNEFILRYYRCEWPWKETFLSFFSIHNETLNIWTHFIGFIIFICLTVLTALMIPRTENPTSSMQQYYSSASVMEINGSSKLQSEAELQIEAASSLPNWQIPGCLISYLPQRFFSLDSNLSNLLLLKSMEDVSNIMSPLMAEPVTRWPFFTFLGGAMLCLLISSLCHLLVCHSKRTAYIMLHLDYAGIAALIVTSFFPVVFYSFLCQPFYRHIYRGFITTFGVAVVAVSLVPTFQTTEFRLVRAALFFCMGLCGVVPIVHKLVVFGERPEAVLSAAYEVAMMALYGMGVAVYVARVPERWMPGRFDLVGHSHQLFHVLVVAGAYAHYLAGLVYLRWRDAEKC</sequence>
<dbReference type="Pfam" id="PF03006">
    <property type="entry name" value="HlyIII"/>
    <property type="match status" value="1"/>
</dbReference>
<feature type="transmembrane region" description="Helical" evidence="6">
    <location>
        <begin position="240"/>
        <end position="261"/>
    </location>
</feature>
<dbReference type="PANTHER" id="PTHR20855">
    <property type="entry name" value="ADIPOR/PROGESTIN RECEPTOR-RELATED"/>
    <property type="match status" value="1"/>
</dbReference>
<feature type="transmembrane region" description="Helical" evidence="6">
    <location>
        <begin position="405"/>
        <end position="425"/>
    </location>
</feature>
<dbReference type="PANTHER" id="PTHR20855:SF105">
    <property type="entry name" value="HAEMOLYSIN-III RELATED FAMILY PROTEIN, EXPRESSED"/>
    <property type="match status" value="1"/>
</dbReference>
<evidence type="ECO:0000256" key="6">
    <source>
        <dbReference type="SAM" id="Phobius"/>
    </source>
</evidence>
<protein>
    <submittedName>
        <fullName evidence="7">Heptahelical transmembrane protein 4-like isoform X1</fullName>
    </submittedName>
</protein>
<dbReference type="InterPro" id="IPR004254">
    <property type="entry name" value="AdipoR/HlyIII-related"/>
</dbReference>
<feature type="binding site" evidence="5">
    <location>
        <position position="407"/>
    </location>
    <ligand>
        <name>Zn(2+)</name>
        <dbReference type="ChEBI" id="CHEBI:29105"/>
    </ligand>
</feature>
<name>A0AAQ3L0J4_9LILI</name>
<evidence type="ECO:0000313" key="8">
    <source>
        <dbReference type="Proteomes" id="UP001327560"/>
    </source>
</evidence>
<evidence type="ECO:0000256" key="3">
    <source>
        <dbReference type="ARBA" id="ARBA00022989"/>
    </source>
</evidence>
<feature type="transmembrane region" description="Helical" evidence="6">
    <location>
        <begin position="29"/>
        <end position="52"/>
    </location>
</feature>
<evidence type="ECO:0000313" key="7">
    <source>
        <dbReference type="EMBL" id="WOL16942.1"/>
    </source>
</evidence>
<reference evidence="7 8" key="1">
    <citation type="submission" date="2023-10" db="EMBL/GenBank/DDBJ databases">
        <title>Chromosome-scale genome assembly provides insights into flower coloration mechanisms of Canna indica.</title>
        <authorList>
            <person name="Li C."/>
        </authorList>
    </citation>
    <scope>NUCLEOTIDE SEQUENCE [LARGE SCALE GENOMIC DNA]</scope>
    <source>
        <tissue evidence="7">Flower</tissue>
    </source>
</reference>
<dbReference type="GO" id="GO:0009725">
    <property type="term" value="P:response to hormone"/>
    <property type="evidence" value="ECO:0007669"/>
    <property type="project" value="UniProtKB-ARBA"/>
</dbReference>
<dbReference type="GO" id="GO:0016020">
    <property type="term" value="C:membrane"/>
    <property type="evidence" value="ECO:0007669"/>
    <property type="project" value="UniProtKB-SubCell"/>
</dbReference>
<feature type="transmembrane region" description="Helical" evidence="6">
    <location>
        <begin position="276"/>
        <end position="296"/>
    </location>
</feature>
<keyword evidence="8" id="KW-1185">Reference proteome</keyword>
<evidence type="ECO:0000256" key="2">
    <source>
        <dbReference type="ARBA" id="ARBA00022692"/>
    </source>
</evidence>
<evidence type="ECO:0000256" key="1">
    <source>
        <dbReference type="ARBA" id="ARBA00004141"/>
    </source>
</evidence>
<dbReference type="Proteomes" id="UP001327560">
    <property type="component" value="Chromosome 8"/>
</dbReference>
<feature type="transmembrane region" description="Helical" evidence="6">
    <location>
        <begin position="124"/>
        <end position="145"/>
    </location>
</feature>
<keyword evidence="5" id="KW-0479">Metal-binding</keyword>
<evidence type="ECO:0000256" key="4">
    <source>
        <dbReference type="ARBA" id="ARBA00023136"/>
    </source>
</evidence>
<feature type="transmembrane region" description="Helical" evidence="6">
    <location>
        <begin position="362"/>
        <end position="385"/>
    </location>
</feature>
<organism evidence="7 8">
    <name type="scientific">Canna indica</name>
    <name type="common">Indian-shot</name>
    <dbReference type="NCBI Taxonomy" id="4628"/>
    <lineage>
        <taxon>Eukaryota</taxon>
        <taxon>Viridiplantae</taxon>
        <taxon>Streptophyta</taxon>
        <taxon>Embryophyta</taxon>
        <taxon>Tracheophyta</taxon>
        <taxon>Spermatophyta</taxon>
        <taxon>Magnoliopsida</taxon>
        <taxon>Liliopsida</taxon>
        <taxon>Zingiberales</taxon>
        <taxon>Cannaceae</taxon>
        <taxon>Canna</taxon>
    </lineage>
</organism>
<gene>
    <name evidence="7" type="ORF">Cni_G25730</name>
</gene>
<evidence type="ECO:0000256" key="5">
    <source>
        <dbReference type="PIRSR" id="PIRSR604254-1"/>
    </source>
</evidence>
<feature type="transmembrane region" description="Helical" evidence="6">
    <location>
        <begin position="332"/>
        <end position="350"/>
    </location>
</feature>
<feature type="transmembrane region" description="Helical" evidence="6">
    <location>
        <begin position="308"/>
        <end position="326"/>
    </location>
</feature>
<dbReference type="GO" id="GO:0038023">
    <property type="term" value="F:signaling receptor activity"/>
    <property type="evidence" value="ECO:0007669"/>
    <property type="project" value="TreeGrafter"/>
</dbReference>
<dbReference type="EMBL" id="CP136897">
    <property type="protein sequence ID" value="WOL16942.1"/>
    <property type="molecule type" value="Genomic_DNA"/>
</dbReference>
<keyword evidence="2 6" id="KW-0812">Transmembrane</keyword>
<comment type="subcellular location">
    <subcellularLocation>
        <location evidence="1">Membrane</location>
        <topology evidence="1">Multi-pass membrane protein</topology>
    </subcellularLocation>
</comment>
<feature type="binding site" evidence="5">
    <location>
        <position position="403"/>
    </location>
    <ligand>
        <name>Zn(2+)</name>
        <dbReference type="ChEBI" id="CHEBI:29105"/>
    </ligand>
</feature>